<dbReference type="InterPro" id="IPR001789">
    <property type="entry name" value="Sig_transdc_resp-reg_receiver"/>
</dbReference>
<dbReference type="Pfam" id="PF00072">
    <property type="entry name" value="Response_reg"/>
    <property type="match status" value="1"/>
</dbReference>
<dbReference type="SMART" id="SM00471">
    <property type="entry name" value="HDc"/>
    <property type="match status" value="1"/>
</dbReference>
<dbReference type="AlphaFoldDB" id="A0A3B0YUR2"/>
<dbReference type="PANTHER" id="PTHR45228:SF1">
    <property type="entry name" value="CYCLIC DI-GMP PHOSPHODIESTERASE TM_0186"/>
    <property type="match status" value="1"/>
</dbReference>
<name>A0A3B0YUR2_9ZZZZ</name>
<dbReference type="PROSITE" id="PS51831">
    <property type="entry name" value="HD"/>
    <property type="match status" value="1"/>
</dbReference>
<dbReference type="SUPFAM" id="SSF52172">
    <property type="entry name" value="CheY-like"/>
    <property type="match status" value="1"/>
</dbReference>
<dbReference type="InterPro" id="IPR003607">
    <property type="entry name" value="HD/PDEase_dom"/>
</dbReference>
<protein>
    <submittedName>
        <fullName evidence="4">Response regulator</fullName>
    </submittedName>
</protein>
<dbReference type="Gene3D" id="1.10.3210.10">
    <property type="entry name" value="Hypothetical protein af1432"/>
    <property type="match status" value="1"/>
</dbReference>
<dbReference type="PROSITE" id="PS51832">
    <property type="entry name" value="HD_GYP"/>
    <property type="match status" value="1"/>
</dbReference>
<dbReference type="InterPro" id="IPR011006">
    <property type="entry name" value="CheY-like_superfamily"/>
</dbReference>
<dbReference type="InterPro" id="IPR037522">
    <property type="entry name" value="HD_GYP_dom"/>
</dbReference>
<organism evidence="4">
    <name type="scientific">hydrothermal vent metagenome</name>
    <dbReference type="NCBI Taxonomy" id="652676"/>
    <lineage>
        <taxon>unclassified sequences</taxon>
        <taxon>metagenomes</taxon>
        <taxon>ecological metagenomes</taxon>
    </lineage>
</organism>
<dbReference type="Gene3D" id="3.40.50.2300">
    <property type="match status" value="1"/>
</dbReference>
<sequence>MPTILILDRDGFRRKRLIQLGRRIGRAIHTKAFLEPASALSWLQRHTADLVICDHTFPDMDAHRLIQQLHQLPHGEELPVLMMTPWDDRELRRYALDAGATDLLVSPIDDLEFHARCSNLLAQRRQRHTIHERARWLEQKVADATDEVRRREHETLLRLARAGEYRDEDTGNHVIRMAKYSRIIAEQLGLSEDECDAIELAAPMHDIGKIGIPDEILRKPGRLTHGEFEIMKTHTQIGYEILKDSPSKYLQMGAIIALSHHERFNGAGYPNQLGGEEIPLIARIVSIADAYDALTSERPYKPRWKMQKALDYINQQRGRFFDPDCLDAFMAQLDHIGKIQLALGEQEECQSSTG</sequence>
<gene>
    <name evidence="4" type="ORF">MNBD_GAMMA13-782</name>
</gene>
<feature type="domain" description="HD" evidence="2">
    <location>
        <begin position="170"/>
        <end position="294"/>
    </location>
</feature>
<dbReference type="GO" id="GO:0000160">
    <property type="term" value="P:phosphorelay signal transduction system"/>
    <property type="evidence" value="ECO:0007669"/>
    <property type="project" value="InterPro"/>
</dbReference>
<dbReference type="CDD" id="cd00077">
    <property type="entry name" value="HDc"/>
    <property type="match status" value="1"/>
</dbReference>
<dbReference type="SUPFAM" id="SSF109604">
    <property type="entry name" value="HD-domain/PDEase-like"/>
    <property type="match status" value="1"/>
</dbReference>
<dbReference type="Pfam" id="PF13487">
    <property type="entry name" value="HD_5"/>
    <property type="match status" value="1"/>
</dbReference>
<evidence type="ECO:0000259" key="1">
    <source>
        <dbReference type="PROSITE" id="PS50110"/>
    </source>
</evidence>
<evidence type="ECO:0000259" key="3">
    <source>
        <dbReference type="PROSITE" id="PS51832"/>
    </source>
</evidence>
<dbReference type="InterPro" id="IPR052020">
    <property type="entry name" value="Cyclic_di-GMP/3'3'-cGAMP_PDE"/>
</dbReference>
<dbReference type="EMBL" id="UOFK01000200">
    <property type="protein sequence ID" value="VAW79643.1"/>
    <property type="molecule type" value="Genomic_DNA"/>
</dbReference>
<evidence type="ECO:0000313" key="4">
    <source>
        <dbReference type="EMBL" id="VAW79643.1"/>
    </source>
</evidence>
<feature type="domain" description="Response regulatory" evidence="1">
    <location>
        <begin position="3"/>
        <end position="121"/>
    </location>
</feature>
<proteinExistence type="predicted"/>
<accession>A0A3B0YUR2</accession>
<dbReference type="PROSITE" id="PS50110">
    <property type="entry name" value="RESPONSE_REGULATORY"/>
    <property type="match status" value="1"/>
</dbReference>
<dbReference type="InterPro" id="IPR006674">
    <property type="entry name" value="HD_domain"/>
</dbReference>
<evidence type="ECO:0000259" key="2">
    <source>
        <dbReference type="PROSITE" id="PS51831"/>
    </source>
</evidence>
<feature type="domain" description="HD-GYP" evidence="3">
    <location>
        <begin position="148"/>
        <end position="345"/>
    </location>
</feature>
<dbReference type="SMART" id="SM00448">
    <property type="entry name" value="REC"/>
    <property type="match status" value="1"/>
</dbReference>
<dbReference type="PANTHER" id="PTHR45228">
    <property type="entry name" value="CYCLIC DI-GMP PHOSPHODIESTERASE TM_0186-RELATED"/>
    <property type="match status" value="1"/>
</dbReference>
<reference evidence="4" key="1">
    <citation type="submission" date="2018-06" db="EMBL/GenBank/DDBJ databases">
        <authorList>
            <person name="Zhirakovskaya E."/>
        </authorList>
    </citation>
    <scope>NUCLEOTIDE SEQUENCE</scope>
</reference>